<evidence type="ECO:0000256" key="6">
    <source>
        <dbReference type="ARBA" id="ARBA00023242"/>
    </source>
</evidence>
<gene>
    <name evidence="11" type="ORF">Ctob_005896</name>
</gene>
<evidence type="ECO:0000256" key="7">
    <source>
        <dbReference type="ARBA" id="ARBA00023306"/>
    </source>
</evidence>
<protein>
    <submittedName>
        <fullName evidence="11">Chromosome transmission fidelity</fullName>
    </submittedName>
</protein>
<dbReference type="InterPro" id="IPR003959">
    <property type="entry name" value="ATPase_AAA_core"/>
</dbReference>
<dbReference type="AlphaFoldDB" id="A0A0M0K980"/>
<evidence type="ECO:0000256" key="3">
    <source>
        <dbReference type="ARBA" id="ARBA00022741"/>
    </source>
</evidence>
<dbReference type="CDD" id="cd18140">
    <property type="entry name" value="HLD_clamp_RFC"/>
    <property type="match status" value="1"/>
</dbReference>
<organism evidence="11 12">
    <name type="scientific">Chrysochromulina tobinii</name>
    <dbReference type="NCBI Taxonomy" id="1460289"/>
    <lineage>
        <taxon>Eukaryota</taxon>
        <taxon>Haptista</taxon>
        <taxon>Haptophyta</taxon>
        <taxon>Prymnesiophyceae</taxon>
        <taxon>Prymnesiales</taxon>
        <taxon>Chrysochromulinaceae</taxon>
        <taxon>Chrysochromulina</taxon>
    </lineage>
</organism>
<accession>A0A0M0K980</accession>
<feature type="region of interest" description="Disordered" evidence="9">
    <location>
        <begin position="43"/>
        <end position="95"/>
    </location>
</feature>
<dbReference type="SUPFAM" id="SSF52540">
    <property type="entry name" value="P-loop containing nucleoside triphosphate hydrolases"/>
    <property type="match status" value="1"/>
</dbReference>
<evidence type="ECO:0000313" key="11">
    <source>
        <dbReference type="EMBL" id="KOO35359.1"/>
    </source>
</evidence>
<keyword evidence="5" id="KW-0238">DNA-binding</keyword>
<comment type="similarity">
    <text evidence="8">Belongs to the activator 1 small subunits family. CTF18 subfamily.</text>
</comment>
<dbReference type="InterPro" id="IPR027417">
    <property type="entry name" value="P-loop_NTPase"/>
</dbReference>
<dbReference type="GO" id="GO:0005524">
    <property type="term" value="F:ATP binding"/>
    <property type="evidence" value="ECO:0007669"/>
    <property type="project" value="UniProtKB-KW"/>
</dbReference>
<dbReference type="GO" id="GO:0006260">
    <property type="term" value="P:DNA replication"/>
    <property type="evidence" value="ECO:0007669"/>
    <property type="project" value="UniProtKB-KW"/>
</dbReference>
<dbReference type="PANTHER" id="PTHR46765:SF1">
    <property type="entry name" value="P-LOOP CONTAINING NUCLEOSIDE TRIPHOSPHATE HYDROLASES SUPERFAMILY PROTEIN"/>
    <property type="match status" value="1"/>
</dbReference>
<keyword evidence="3" id="KW-0547">Nucleotide-binding</keyword>
<evidence type="ECO:0000313" key="12">
    <source>
        <dbReference type="Proteomes" id="UP000037460"/>
    </source>
</evidence>
<comment type="subcellular location">
    <subcellularLocation>
        <location evidence="1">Nucleus</location>
    </subcellularLocation>
</comment>
<dbReference type="InterPro" id="IPR003593">
    <property type="entry name" value="AAA+_ATPase"/>
</dbReference>
<dbReference type="Gene3D" id="1.10.8.60">
    <property type="match status" value="1"/>
</dbReference>
<evidence type="ECO:0000256" key="9">
    <source>
        <dbReference type="SAM" id="MobiDB-lite"/>
    </source>
</evidence>
<keyword evidence="2" id="KW-0235">DNA replication</keyword>
<dbReference type="Pfam" id="PF00004">
    <property type="entry name" value="AAA"/>
    <property type="match status" value="1"/>
</dbReference>
<feature type="compositionally biased region" description="Low complexity" evidence="9">
    <location>
        <begin position="71"/>
        <end position="81"/>
    </location>
</feature>
<feature type="region of interest" description="Disordered" evidence="9">
    <location>
        <begin position="323"/>
        <end position="343"/>
    </location>
</feature>
<keyword evidence="4" id="KW-0067">ATP-binding</keyword>
<keyword evidence="7" id="KW-0131">Cell cycle</keyword>
<sequence length="717" mass="77846">MDEADFMESFDDDLALEAELEAELQAESAAALAVDDEDIPEEFDATSTMRPVEVRQQRQAVVPMEEERAPIAEASAPASAMEQEEQELEEATAPQHDREVVRTFSVSLENGRELPLCLLAPRDHSHFAAARTGNLLSQPISVLRDTLDRQASAAERAATQASERLFALGDADLKEVVPDSAGCTAPPPSQLWVDKYAPQRFMELLSDERVNRQVLAWIKGWDEHVFRGQPSTAKSVGMGKTTLAHVVAKHAGYRPVEINASDERSAKVLKQRIAEATDMQSVFSDHRPPLIILDEIDGAMGGSEGTSAIHELLKLANMTARQSKGSTDDADGEGGAKGAKGSKGLQRPVICICNDVYAPALRPLRAVAECIEFRAASNSQLLTRLKHVCRVEKLHAEPSMLDALAQLAHQDVRTCLNTLQFVRGRSSTLSEAVLASRADVARVLEGVHENYLNVSYTDPQLLRTAEAAEALSVLDLRTQAAYSKGHFALEAYASAAVVEVHMACAVPHLREKISFPKAGREQQKRCEQQQAIVRGWQGGMSPALHAAYPRTALIVDVLSPLLTILTPPIKPGATHLLASDERRVLSSLVDVMLAFGLSYQQRSTDEGGYAYRLEPPLAELLPSIEPLHEPDAKPAAPSASAEEGTGAVPLAPKAAQVAMAPKEKRDMFGRVVPVAKGTKRGAGAVVGTPEEVFPIRFKYQEGVTDAVRRVVRVRDLL</sequence>
<evidence type="ECO:0000256" key="4">
    <source>
        <dbReference type="ARBA" id="ARBA00022840"/>
    </source>
</evidence>
<reference evidence="12" key="1">
    <citation type="journal article" date="2015" name="PLoS Genet.">
        <title>Genome Sequence and Transcriptome Analyses of Chrysochromulina tobin: Metabolic Tools for Enhanced Algal Fitness in the Prominent Order Prymnesiales (Haptophyceae).</title>
        <authorList>
            <person name="Hovde B.T."/>
            <person name="Deodato C.R."/>
            <person name="Hunsperger H.M."/>
            <person name="Ryken S.A."/>
            <person name="Yost W."/>
            <person name="Jha R.K."/>
            <person name="Patterson J."/>
            <person name="Monnat R.J. Jr."/>
            <person name="Barlow S.B."/>
            <person name="Starkenburg S.R."/>
            <person name="Cattolico R.A."/>
        </authorList>
    </citation>
    <scope>NUCLEOTIDE SEQUENCE</scope>
    <source>
        <strain evidence="12">CCMP291</strain>
    </source>
</reference>
<dbReference type="OrthoDB" id="2195431at2759"/>
<keyword evidence="6" id="KW-0539">Nucleus</keyword>
<dbReference type="GO" id="GO:0003677">
    <property type="term" value="F:DNA binding"/>
    <property type="evidence" value="ECO:0007669"/>
    <property type="project" value="UniProtKB-KW"/>
</dbReference>
<feature type="domain" description="AAA+ ATPase" evidence="10">
    <location>
        <begin position="232"/>
        <end position="378"/>
    </location>
</feature>
<dbReference type="Proteomes" id="UP000037460">
    <property type="component" value="Unassembled WGS sequence"/>
</dbReference>
<evidence type="ECO:0000256" key="2">
    <source>
        <dbReference type="ARBA" id="ARBA00022705"/>
    </source>
</evidence>
<name>A0A0M0K980_9EUKA</name>
<dbReference type="PANTHER" id="PTHR46765">
    <property type="entry name" value="P-LOOP CONTAINING NUCLEOSIDE TRIPHOSPHATE HYDROLASES SUPERFAMILY PROTEIN"/>
    <property type="match status" value="1"/>
</dbReference>
<dbReference type="EMBL" id="JWZX01000899">
    <property type="protein sequence ID" value="KOO35359.1"/>
    <property type="molecule type" value="Genomic_DNA"/>
</dbReference>
<evidence type="ECO:0000259" key="10">
    <source>
        <dbReference type="SMART" id="SM00382"/>
    </source>
</evidence>
<evidence type="ECO:0000256" key="1">
    <source>
        <dbReference type="ARBA" id="ARBA00004123"/>
    </source>
</evidence>
<keyword evidence="12" id="KW-1185">Reference proteome</keyword>
<dbReference type="GO" id="GO:0016887">
    <property type="term" value="F:ATP hydrolysis activity"/>
    <property type="evidence" value="ECO:0007669"/>
    <property type="project" value="InterPro"/>
</dbReference>
<dbReference type="GO" id="GO:0005634">
    <property type="term" value="C:nucleus"/>
    <property type="evidence" value="ECO:0007669"/>
    <property type="project" value="UniProtKB-SubCell"/>
</dbReference>
<evidence type="ECO:0000256" key="8">
    <source>
        <dbReference type="ARBA" id="ARBA00043975"/>
    </source>
</evidence>
<dbReference type="InterPro" id="IPR047854">
    <property type="entry name" value="RFC_lid"/>
</dbReference>
<dbReference type="SMART" id="SM00382">
    <property type="entry name" value="AAA"/>
    <property type="match status" value="1"/>
</dbReference>
<dbReference type="Gene3D" id="3.40.50.300">
    <property type="entry name" value="P-loop containing nucleotide triphosphate hydrolases"/>
    <property type="match status" value="1"/>
</dbReference>
<dbReference type="InterPro" id="IPR053016">
    <property type="entry name" value="CTF18-RFC_complex"/>
</dbReference>
<evidence type="ECO:0000256" key="5">
    <source>
        <dbReference type="ARBA" id="ARBA00023125"/>
    </source>
</evidence>
<comment type="caution">
    <text evidence="11">The sequence shown here is derived from an EMBL/GenBank/DDBJ whole genome shotgun (WGS) entry which is preliminary data.</text>
</comment>
<dbReference type="CDD" id="cd00009">
    <property type="entry name" value="AAA"/>
    <property type="match status" value="1"/>
</dbReference>
<proteinExistence type="inferred from homology"/>